<name>A0A286U9J1_9AGAM</name>
<feature type="compositionally biased region" description="Low complexity" evidence="1">
    <location>
        <begin position="34"/>
        <end position="46"/>
    </location>
</feature>
<evidence type="ECO:0000256" key="1">
    <source>
        <dbReference type="SAM" id="MobiDB-lite"/>
    </source>
</evidence>
<keyword evidence="3" id="KW-1185">Reference proteome</keyword>
<dbReference type="Proteomes" id="UP000217199">
    <property type="component" value="Unassembled WGS sequence"/>
</dbReference>
<dbReference type="InParanoid" id="A0A286U9J1"/>
<sequence length="252" mass="28680">MSNPINSLEPRFRRNSPDLLINRKVNHSIKFKTTSKTSTPISTSPTTPRPRTRRHFFSYSEPSSPTHSLISESETTSDDTEVLYASSLQTTENGTTPKREEVQYFDYEEEDYSIYLRSRYNQLLRILSFEAECERLFNVEIELVPVYTSPSPSPSCSSKTRTMKQQAVEDQTTVTVELSQEEIEEDEVEQEISFSSEDTIVADVQRQPQSQPDGTTTTTITSTTITTHCQCPQPLVPGNLCAETFLRSLKLR</sequence>
<dbReference type="EMBL" id="NBII01000008">
    <property type="protein sequence ID" value="PAV16233.1"/>
    <property type="molecule type" value="Genomic_DNA"/>
</dbReference>
<organism evidence="2 3">
    <name type="scientific">Pyrrhoderma noxium</name>
    <dbReference type="NCBI Taxonomy" id="2282107"/>
    <lineage>
        <taxon>Eukaryota</taxon>
        <taxon>Fungi</taxon>
        <taxon>Dikarya</taxon>
        <taxon>Basidiomycota</taxon>
        <taxon>Agaricomycotina</taxon>
        <taxon>Agaricomycetes</taxon>
        <taxon>Hymenochaetales</taxon>
        <taxon>Hymenochaetaceae</taxon>
        <taxon>Pyrrhoderma</taxon>
    </lineage>
</organism>
<reference evidence="2 3" key="1">
    <citation type="journal article" date="2017" name="Mol. Ecol.">
        <title>Comparative and population genomic landscape of Phellinus noxius: A hypervariable fungus causing root rot in trees.</title>
        <authorList>
            <person name="Chung C.L."/>
            <person name="Lee T.J."/>
            <person name="Akiba M."/>
            <person name="Lee H.H."/>
            <person name="Kuo T.H."/>
            <person name="Liu D."/>
            <person name="Ke H.M."/>
            <person name="Yokoi T."/>
            <person name="Roa M.B."/>
            <person name="Lu M.J."/>
            <person name="Chang Y.Y."/>
            <person name="Ann P.J."/>
            <person name="Tsai J.N."/>
            <person name="Chen C.Y."/>
            <person name="Tzean S.S."/>
            <person name="Ota Y."/>
            <person name="Hattori T."/>
            <person name="Sahashi N."/>
            <person name="Liou R.F."/>
            <person name="Kikuchi T."/>
            <person name="Tsai I.J."/>
        </authorList>
    </citation>
    <scope>NUCLEOTIDE SEQUENCE [LARGE SCALE GENOMIC DNA]</scope>
    <source>
        <strain evidence="2 3">FFPRI411160</strain>
    </source>
</reference>
<evidence type="ECO:0000313" key="2">
    <source>
        <dbReference type="EMBL" id="PAV16233.1"/>
    </source>
</evidence>
<evidence type="ECO:0000313" key="3">
    <source>
        <dbReference type="Proteomes" id="UP000217199"/>
    </source>
</evidence>
<proteinExistence type="predicted"/>
<feature type="compositionally biased region" description="Polar residues" evidence="1">
    <location>
        <begin position="60"/>
        <end position="74"/>
    </location>
</feature>
<comment type="caution">
    <text evidence="2">The sequence shown here is derived from an EMBL/GenBank/DDBJ whole genome shotgun (WGS) entry which is preliminary data.</text>
</comment>
<protein>
    <submittedName>
        <fullName evidence="2">Uncharacterized protein</fullName>
    </submittedName>
</protein>
<gene>
    <name evidence="2" type="ORF">PNOK_0785300</name>
</gene>
<dbReference type="AlphaFoldDB" id="A0A286U9J1"/>
<feature type="region of interest" description="Disordered" evidence="1">
    <location>
        <begin position="31"/>
        <end position="77"/>
    </location>
</feature>
<accession>A0A286U9J1</accession>